<accession>A0ABQ4Z9F5</accession>
<dbReference type="Proteomes" id="UP001151760">
    <property type="component" value="Unassembled WGS sequence"/>
</dbReference>
<reference evidence="1" key="1">
    <citation type="journal article" date="2022" name="Int. J. Mol. Sci.">
        <title>Draft Genome of Tanacetum Coccineum: Genomic Comparison of Closely Related Tanacetum-Family Plants.</title>
        <authorList>
            <person name="Yamashiro T."/>
            <person name="Shiraishi A."/>
            <person name="Nakayama K."/>
            <person name="Satake H."/>
        </authorList>
    </citation>
    <scope>NUCLEOTIDE SEQUENCE</scope>
</reference>
<organism evidence="1 2">
    <name type="scientific">Tanacetum coccineum</name>
    <dbReference type="NCBI Taxonomy" id="301880"/>
    <lineage>
        <taxon>Eukaryota</taxon>
        <taxon>Viridiplantae</taxon>
        <taxon>Streptophyta</taxon>
        <taxon>Embryophyta</taxon>
        <taxon>Tracheophyta</taxon>
        <taxon>Spermatophyta</taxon>
        <taxon>Magnoliopsida</taxon>
        <taxon>eudicotyledons</taxon>
        <taxon>Gunneridae</taxon>
        <taxon>Pentapetalae</taxon>
        <taxon>asterids</taxon>
        <taxon>campanulids</taxon>
        <taxon>Asterales</taxon>
        <taxon>Asteraceae</taxon>
        <taxon>Asteroideae</taxon>
        <taxon>Anthemideae</taxon>
        <taxon>Anthemidinae</taxon>
        <taxon>Tanacetum</taxon>
    </lineage>
</organism>
<evidence type="ECO:0000313" key="2">
    <source>
        <dbReference type="Proteomes" id="UP001151760"/>
    </source>
</evidence>
<evidence type="ECO:0000313" key="1">
    <source>
        <dbReference type="EMBL" id="GJS86814.1"/>
    </source>
</evidence>
<proteinExistence type="predicted"/>
<comment type="caution">
    <text evidence="1">The sequence shown here is derived from an EMBL/GenBank/DDBJ whole genome shotgun (WGS) entry which is preliminary data.</text>
</comment>
<protein>
    <submittedName>
        <fullName evidence="1">Uncharacterized protein</fullName>
    </submittedName>
</protein>
<gene>
    <name evidence="1" type="ORF">Tco_0769450</name>
</gene>
<sequence length="205" mass="23648">MDKDVGLICMLNLFLIFKNVDIDVEVKGWIWMLFTSFTSRRTRHKNKDVVHLVLTEELTSKTQTDSSVSQDANDNIAQYWIVNYLEALKILFKKLFVVMLLLLKVVVTPVDAPVVDDNHRSIYRSDDHHQQEEHQNEKLLEGDLHCFESNGYISCSAARELFVGMVTRVCRLSSHVAKRLDMFPISPTLWDIVLVIYPFGMALGF</sequence>
<dbReference type="EMBL" id="BQNB010011148">
    <property type="protein sequence ID" value="GJS86814.1"/>
    <property type="molecule type" value="Genomic_DNA"/>
</dbReference>
<reference evidence="1" key="2">
    <citation type="submission" date="2022-01" db="EMBL/GenBank/DDBJ databases">
        <authorList>
            <person name="Yamashiro T."/>
            <person name="Shiraishi A."/>
            <person name="Satake H."/>
            <person name="Nakayama K."/>
        </authorList>
    </citation>
    <scope>NUCLEOTIDE SEQUENCE</scope>
</reference>
<keyword evidence="2" id="KW-1185">Reference proteome</keyword>
<name>A0ABQ4Z9F5_9ASTR</name>